<proteinExistence type="predicted"/>
<evidence type="ECO:0000313" key="3">
    <source>
        <dbReference type="Proteomes" id="UP000039021"/>
    </source>
</evidence>
<accession>A0A916LFU8</accession>
<gene>
    <name evidence="2" type="ORF">ERS007739_04303</name>
</gene>
<dbReference type="Proteomes" id="UP000039021">
    <property type="component" value="Unassembled WGS sequence"/>
</dbReference>
<reference evidence="3" key="1">
    <citation type="submission" date="2015-03" db="EMBL/GenBank/DDBJ databases">
        <authorList>
            <consortium name="Pathogen Informatics"/>
        </authorList>
    </citation>
    <scope>NUCLEOTIDE SEQUENCE [LARGE SCALE GENOMIC DNA]</scope>
    <source>
        <strain evidence="3">N09902308</strain>
    </source>
</reference>
<dbReference type="EMBL" id="CSBK01002592">
    <property type="protein sequence ID" value="COZ99379.1"/>
    <property type="molecule type" value="Genomic_DNA"/>
</dbReference>
<comment type="caution">
    <text evidence="2">The sequence shown here is derived from an EMBL/GenBank/DDBJ whole genome shotgun (WGS) entry which is preliminary data.</text>
</comment>
<sequence>MIWSIASTAGVTLGAITCTSAPLAISRGNRRWATVPPPTTTTFLPASRNPTR</sequence>
<dbReference type="AlphaFoldDB" id="A0A916LFU8"/>
<name>A0A916LFU8_MYCTX</name>
<feature type="region of interest" description="Disordered" evidence="1">
    <location>
        <begin position="32"/>
        <end position="52"/>
    </location>
</feature>
<organism evidence="2 3">
    <name type="scientific">Mycobacterium tuberculosis</name>
    <dbReference type="NCBI Taxonomy" id="1773"/>
    <lineage>
        <taxon>Bacteria</taxon>
        <taxon>Bacillati</taxon>
        <taxon>Actinomycetota</taxon>
        <taxon>Actinomycetes</taxon>
        <taxon>Mycobacteriales</taxon>
        <taxon>Mycobacteriaceae</taxon>
        <taxon>Mycobacterium</taxon>
        <taxon>Mycobacterium tuberculosis complex</taxon>
    </lineage>
</organism>
<protein>
    <submittedName>
        <fullName evidence="2">Uncharacterized protein</fullName>
    </submittedName>
</protein>
<evidence type="ECO:0000256" key="1">
    <source>
        <dbReference type="SAM" id="MobiDB-lite"/>
    </source>
</evidence>
<evidence type="ECO:0000313" key="2">
    <source>
        <dbReference type="EMBL" id="COZ99379.1"/>
    </source>
</evidence>